<evidence type="ECO:0000313" key="7">
    <source>
        <dbReference type="EMBL" id="MBC6466805.1"/>
    </source>
</evidence>
<dbReference type="Pfam" id="PF07730">
    <property type="entry name" value="HisKA_3"/>
    <property type="match status" value="1"/>
</dbReference>
<feature type="transmembrane region" description="Helical" evidence="5">
    <location>
        <begin position="53"/>
        <end position="72"/>
    </location>
</feature>
<dbReference type="GO" id="GO:0016301">
    <property type="term" value="F:kinase activity"/>
    <property type="evidence" value="ECO:0007669"/>
    <property type="project" value="UniProtKB-KW"/>
</dbReference>
<evidence type="ECO:0000256" key="5">
    <source>
        <dbReference type="SAM" id="Phobius"/>
    </source>
</evidence>
<dbReference type="Gene3D" id="1.20.5.1930">
    <property type="match status" value="1"/>
</dbReference>
<evidence type="ECO:0000256" key="2">
    <source>
        <dbReference type="ARBA" id="ARBA00022777"/>
    </source>
</evidence>
<sequence>MSAQTSAGIAAHATRRLEKARRVVLSTFVSAVFVIAMVLGMALASAYGEGGAGVPLSLLATAGLVAFLVFYVRMSGTVLTGRMRLGDVVASGVLAAALSVLVVTDTRWIIIGPAWVSIVALGISSRRKVIALCAGVAAVGALLSLPASEVPPHWYMWPVMFGLLLAVCAAMVGANYLQKWLWDLIQEAYAAREAQTRLAVTEERLRFARDLHDLLGHNLSLIAVKSELAIRMADGDAARAKTEMSDVRNAAREALREMRAAVRGYRVVELDAELAGVRGVLEAAGVRCTVAEPPADLPPDVRGVLAWVVREGATNILKHSDARRCEISFTAFADSVVLEMVNDGAHPAGGEAGSGLTGLSERVTKLGGTITAEHAAQSRFLVRVAMPLPEPLPRPGHPGYPAETEELTTGRGERVA</sequence>
<dbReference type="InterPro" id="IPR036890">
    <property type="entry name" value="HATPase_C_sf"/>
</dbReference>
<keyword evidence="5" id="KW-0812">Transmembrane</keyword>
<feature type="transmembrane region" description="Helical" evidence="5">
    <location>
        <begin position="129"/>
        <end position="148"/>
    </location>
</feature>
<feature type="transmembrane region" description="Helical" evidence="5">
    <location>
        <begin position="84"/>
        <end position="102"/>
    </location>
</feature>
<dbReference type="CDD" id="cd16917">
    <property type="entry name" value="HATPase_UhpB-NarQ-NarX-like"/>
    <property type="match status" value="1"/>
</dbReference>
<reference evidence="7 8" key="1">
    <citation type="submission" date="2020-06" db="EMBL/GenBank/DDBJ databases">
        <title>Actinomadura xiongansis sp. nov., isolated from soil of Baiyangdian.</title>
        <authorList>
            <person name="Zhang X."/>
        </authorList>
    </citation>
    <scope>NUCLEOTIDE SEQUENCE [LARGE SCALE GENOMIC DNA]</scope>
    <source>
        <strain evidence="7 8">HBUM206468</strain>
    </source>
</reference>
<dbReference type="InterPro" id="IPR050482">
    <property type="entry name" value="Sensor_HK_TwoCompSys"/>
</dbReference>
<feature type="transmembrane region" description="Helical" evidence="5">
    <location>
        <begin position="108"/>
        <end position="124"/>
    </location>
</feature>
<evidence type="ECO:0000313" key="8">
    <source>
        <dbReference type="Proteomes" id="UP000805614"/>
    </source>
</evidence>
<keyword evidence="2 7" id="KW-0418">Kinase</keyword>
<feature type="region of interest" description="Disordered" evidence="4">
    <location>
        <begin position="390"/>
        <end position="416"/>
    </location>
</feature>
<organism evidence="7 8">
    <name type="scientific">Actinomadura alba</name>
    <dbReference type="NCBI Taxonomy" id="406431"/>
    <lineage>
        <taxon>Bacteria</taxon>
        <taxon>Bacillati</taxon>
        <taxon>Actinomycetota</taxon>
        <taxon>Actinomycetes</taxon>
        <taxon>Streptosporangiales</taxon>
        <taxon>Thermomonosporaceae</taxon>
        <taxon>Actinomadura</taxon>
    </lineage>
</organism>
<keyword evidence="3" id="KW-0902">Two-component regulatory system</keyword>
<dbReference type="RefSeq" id="WP_187243826.1">
    <property type="nucleotide sequence ID" value="NZ_BAAAOK010000027.1"/>
</dbReference>
<evidence type="ECO:0000256" key="4">
    <source>
        <dbReference type="SAM" id="MobiDB-lite"/>
    </source>
</evidence>
<protein>
    <submittedName>
        <fullName evidence="7">Sensor histidine kinase</fullName>
    </submittedName>
</protein>
<name>A0ABR7LPN0_9ACTN</name>
<keyword evidence="8" id="KW-1185">Reference proteome</keyword>
<evidence type="ECO:0000256" key="1">
    <source>
        <dbReference type="ARBA" id="ARBA00022679"/>
    </source>
</evidence>
<evidence type="ECO:0000259" key="6">
    <source>
        <dbReference type="Pfam" id="PF07730"/>
    </source>
</evidence>
<dbReference type="InterPro" id="IPR011712">
    <property type="entry name" value="Sig_transdc_His_kin_sub3_dim/P"/>
</dbReference>
<dbReference type="EMBL" id="JABVEC010000010">
    <property type="protein sequence ID" value="MBC6466805.1"/>
    <property type="molecule type" value="Genomic_DNA"/>
</dbReference>
<keyword evidence="1" id="KW-0808">Transferase</keyword>
<feature type="transmembrane region" description="Helical" evidence="5">
    <location>
        <begin position="23"/>
        <end position="47"/>
    </location>
</feature>
<keyword evidence="5" id="KW-0472">Membrane</keyword>
<feature type="domain" description="Signal transduction histidine kinase subgroup 3 dimerisation and phosphoacceptor" evidence="6">
    <location>
        <begin position="203"/>
        <end position="267"/>
    </location>
</feature>
<dbReference type="Gene3D" id="3.30.565.10">
    <property type="entry name" value="Histidine kinase-like ATPase, C-terminal domain"/>
    <property type="match status" value="1"/>
</dbReference>
<keyword evidence="5" id="KW-1133">Transmembrane helix</keyword>
<gene>
    <name evidence="7" type="ORF">HKK74_15020</name>
</gene>
<dbReference type="PANTHER" id="PTHR24421">
    <property type="entry name" value="NITRATE/NITRITE SENSOR PROTEIN NARX-RELATED"/>
    <property type="match status" value="1"/>
</dbReference>
<accession>A0ABR7LPN0</accession>
<dbReference type="PANTHER" id="PTHR24421:SF63">
    <property type="entry name" value="SENSOR HISTIDINE KINASE DESK"/>
    <property type="match status" value="1"/>
</dbReference>
<feature type="transmembrane region" description="Helical" evidence="5">
    <location>
        <begin position="154"/>
        <end position="177"/>
    </location>
</feature>
<dbReference type="SUPFAM" id="SSF55874">
    <property type="entry name" value="ATPase domain of HSP90 chaperone/DNA topoisomerase II/histidine kinase"/>
    <property type="match status" value="1"/>
</dbReference>
<evidence type="ECO:0000256" key="3">
    <source>
        <dbReference type="ARBA" id="ARBA00023012"/>
    </source>
</evidence>
<comment type="caution">
    <text evidence="7">The sequence shown here is derived from an EMBL/GenBank/DDBJ whole genome shotgun (WGS) entry which is preliminary data.</text>
</comment>
<dbReference type="Proteomes" id="UP000805614">
    <property type="component" value="Unassembled WGS sequence"/>
</dbReference>
<proteinExistence type="predicted"/>